<name>A0ABR7JC20_9FLAO</name>
<protein>
    <recommendedName>
        <fullName evidence="4">Haem-binding uptake Tiki superfamily ChaN domain-containing protein</fullName>
    </recommendedName>
</protein>
<sequence length="288" mass="33832">MKKYLLILALLISCVSFGQDNPKRIKVILLGTFHFNQSLESSSKLHSDLFSQKRQEEVASLVAKLAKYKPTKIFLEFTPKNQPFYDSIYNDYLQGKEPEKRSVKANEIFQLGMKTAKMLNHKKVIGMNYQPEELADSTYKPKNKVDEAVRKLYLELGKFNDETRTNAQFYDLKYPYKFPKLDSLLQKVPLNKFLQHINSEKKLQQAEYNEWNYFLSMGTGSDMSSLEYVSSFWYGANLRNFNNVMRQVDYKQDECYLIIYGSNHIPFLQYLFNGNPFFEVLNIQKVLN</sequence>
<dbReference type="Proteomes" id="UP000621670">
    <property type="component" value="Unassembled WGS sequence"/>
</dbReference>
<proteinExistence type="predicted"/>
<comment type="caution">
    <text evidence="2">The sequence shown here is derived from an EMBL/GenBank/DDBJ whole genome shotgun (WGS) entry which is preliminary data.</text>
</comment>
<dbReference type="Pfam" id="PF18950">
    <property type="entry name" value="DUF5694"/>
    <property type="match status" value="1"/>
</dbReference>
<keyword evidence="1" id="KW-0732">Signal</keyword>
<evidence type="ECO:0000313" key="2">
    <source>
        <dbReference type="EMBL" id="MBC5862041.1"/>
    </source>
</evidence>
<feature type="signal peptide" evidence="1">
    <location>
        <begin position="1"/>
        <end position="18"/>
    </location>
</feature>
<dbReference type="InterPro" id="IPR043749">
    <property type="entry name" value="DUF5694"/>
</dbReference>
<accession>A0ABR7JC20</accession>
<dbReference type="EMBL" id="JACRUM010000001">
    <property type="protein sequence ID" value="MBC5862041.1"/>
    <property type="molecule type" value="Genomic_DNA"/>
</dbReference>
<evidence type="ECO:0000256" key="1">
    <source>
        <dbReference type="SAM" id="SignalP"/>
    </source>
</evidence>
<dbReference type="RefSeq" id="WP_166132696.1">
    <property type="nucleotide sequence ID" value="NZ_JAAOBY010000001.1"/>
</dbReference>
<gene>
    <name evidence="2" type="ORF">H8R26_01275</name>
</gene>
<feature type="chain" id="PRO_5045675189" description="Haem-binding uptake Tiki superfamily ChaN domain-containing protein" evidence="1">
    <location>
        <begin position="19"/>
        <end position="288"/>
    </location>
</feature>
<evidence type="ECO:0008006" key="4">
    <source>
        <dbReference type="Google" id="ProtNLM"/>
    </source>
</evidence>
<organism evidence="2 3">
    <name type="scientific">Flavobacterium turcicum</name>
    <dbReference type="NCBI Taxonomy" id="2764718"/>
    <lineage>
        <taxon>Bacteria</taxon>
        <taxon>Pseudomonadati</taxon>
        <taxon>Bacteroidota</taxon>
        <taxon>Flavobacteriia</taxon>
        <taxon>Flavobacteriales</taxon>
        <taxon>Flavobacteriaceae</taxon>
        <taxon>Flavobacterium</taxon>
    </lineage>
</organism>
<evidence type="ECO:0000313" key="3">
    <source>
        <dbReference type="Proteomes" id="UP000621670"/>
    </source>
</evidence>
<keyword evidence="3" id="KW-1185">Reference proteome</keyword>
<reference evidence="2 3" key="1">
    <citation type="submission" date="2020-08" db="EMBL/GenBank/DDBJ databases">
        <title>Description of novel Flavobacterium F-400 isolate.</title>
        <authorList>
            <person name="Saticioglu I."/>
            <person name="Duman M."/>
            <person name="Altun S."/>
        </authorList>
    </citation>
    <scope>NUCLEOTIDE SEQUENCE [LARGE SCALE GENOMIC DNA]</scope>
    <source>
        <strain evidence="2 3">F-400</strain>
    </source>
</reference>